<reference evidence="4" key="1">
    <citation type="submission" date="2016-06" db="UniProtKB">
        <authorList>
            <consortium name="WormBaseParasite"/>
        </authorList>
    </citation>
    <scope>IDENTIFICATION</scope>
</reference>
<keyword evidence="1" id="KW-0472">Membrane</keyword>
<dbReference type="WBParaSite" id="ECPE_0001437701-mRNA-1">
    <property type="protein sequence ID" value="ECPE_0001437701-mRNA-1"/>
    <property type="gene ID" value="ECPE_0001437701"/>
</dbReference>
<organism evidence="4">
    <name type="scientific">Echinostoma caproni</name>
    <dbReference type="NCBI Taxonomy" id="27848"/>
    <lineage>
        <taxon>Eukaryota</taxon>
        <taxon>Metazoa</taxon>
        <taxon>Spiralia</taxon>
        <taxon>Lophotrochozoa</taxon>
        <taxon>Platyhelminthes</taxon>
        <taxon>Trematoda</taxon>
        <taxon>Digenea</taxon>
        <taxon>Plagiorchiida</taxon>
        <taxon>Echinostomata</taxon>
        <taxon>Echinostomatoidea</taxon>
        <taxon>Echinostomatidae</taxon>
        <taxon>Echinostoma</taxon>
    </lineage>
</organism>
<feature type="transmembrane region" description="Helical" evidence="1">
    <location>
        <begin position="12"/>
        <end position="35"/>
    </location>
</feature>
<keyword evidence="1" id="KW-1133">Transmembrane helix</keyword>
<sequence length="113" mass="12922">MLNFYRYPGDAVIHKLWLILVQSAVNFRLILFGVFRPLDRFLNTMESDRFISPKIHALHEKQSYTKDNGASSATYESKTGTTRSPVIRLFDDTDYVTPLTGLMSSGRVLMALF</sequence>
<keyword evidence="3" id="KW-1185">Reference proteome</keyword>
<name>A0A183B552_9TREM</name>
<keyword evidence="1" id="KW-0812">Transmembrane</keyword>
<evidence type="ECO:0000313" key="4">
    <source>
        <dbReference type="WBParaSite" id="ECPE_0001437701-mRNA-1"/>
    </source>
</evidence>
<accession>A0A183B552</accession>
<dbReference type="Proteomes" id="UP000272942">
    <property type="component" value="Unassembled WGS sequence"/>
</dbReference>
<dbReference type="EMBL" id="UZAN01057311">
    <property type="protein sequence ID" value="VDP91609.1"/>
    <property type="molecule type" value="Genomic_DNA"/>
</dbReference>
<gene>
    <name evidence="2" type="ORF">ECPE_LOCUS14337</name>
</gene>
<reference evidence="2 3" key="2">
    <citation type="submission" date="2018-11" db="EMBL/GenBank/DDBJ databases">
        <authorList>
            <consortium name="Pathogen Informatics"/>
        </authorList>
    </citation>
    <scope>NUCLEOTIDE SEQUENCE [LARGE SCALE GENOMIC DNA]</scope>
    <source>
        <strain evidence="2 3">Egypt</strain>
    </source>
</reference>
<evidence type="ECO:0000313" key="2">
    <source>
        <dbReference type="EMBL" id="VDP91609.1"/>
    </source>
</evidence>
<protein>
    <submittedName>
        <fullName evidence="4">Anoctamin</fullName>
    </submittedName>
</protein>
<evidence type="ECO:0000313" key="3">
    <source>
        <dbReference type="Proteomes" id="UP000272942"/>
    </source>
</evidence>
<proteinExistence type="predicted"/>
<dbReference type="AlphaFoldDB" id="A0A183B552"/>
<evidence type="ECO:0000256" key="1">
    <source>
        <dbReference type="SAM" id="Phobius"/>
    </source>
</evidence>